<comment type="function">
    <text evidence="5">Required for morphogenesis and for the elongation of the flagellar filament by facilitating polymerization of the flagellin monomers at the tip of growing filament. Forms a capping structure, which prevents flagellin subunits (transported through the central channel of the flagellum) from leaking out without polymerization at the distal end.</text>
</comment>
<dbReference type="GO" id="GO:0071973">
    <property type="term" value="P:bacterial-type flagellum-dependent cell motility"/>
    <property type="evidence" value="ECO:0007669"/>
    <property type="project" value="TreeGrafter"/>
</dbReference>
<keyword evidence="4 5" id="KW-0975">Bacterial flagellum</keyword>
<organism evidence="8 9">
    <name type="scientific">Vagococcus allomyrinae</name>
    <dbReference type="NCBI Taxonomy" id="2794353"/>
    <lineage>
        <taxon>Bacteria</taxon>
        <taxon>Bacillati</taxon>
        <taxon>Bacillota</taxon>
        <taxon>Bacilli</taxon>
        <taxon>Lactobacillales</taxon>
        <taxon>Enterococcaceae</taxon>
        <taxon>Vagococcus</taxon>
    </lineage>
</organism>
<dbReference type="InterPro" id="IPR003481">
    <property type="entry name" value="FliD_N"/>
</dbReference>
<dbReference type="Proteomes" id="UP000674938">
    <property type="component" value="Unassembled WGS sequence"/>
</dbReference>
<feature type="domain" description="Flagellar hook-associated protein 2 C-terminal" evidence="7">
    <location>
        <begin position="217"/>
        <end position="467"/>
    </location>
</feature>
<dbReference type="EMBL" id="JAEEGA010000008">
    <property type="protein sequence ID" value="MBP1042005.1"/>
    <property type="molecule type" value="Genomic_DNA"/>
</dbReference>
<dbReference type="InterPro" id="IPR010810">
    <property type="entry name" value="Flagellin_hook_IN_motif"/>
</dbReference>
<evidence type="ECO:0000256" key="3">
    <source>
        <dbReference type="ARBA" id="ARBA00023054"/>
    </source>
</evidence>
<keyword evidence="3" id="KW-0175">Coiled coil</keyword>
<evidence type="ECO:0000259" key="7">
    <source>
        <dbReference type="Pfam" id="PF07195"/>
    </source>
</evidence>
<gene>
    <name evidence="8" type="primary">fliD</name>
    <name evidence="8" type="ORF">I6N95_13370</name>
</gene>
<name>A0A940P6K8_9ENTE</name>
<sequence length="484" mass="53225">MAGVTSSTGISSTLGTYSGITSQDIDKLIEAESVPLLKLTNRKTQITDQQNAWKDVKLRLNTLFTKIENLQKNSTFNTRVITSSNKDKVTMSATDGADIQDYQLTVDKLATASKQVSGDIPGLAGKTIYEKLAKTGNLEITNHDGKVSMIEVTDEDSLKEITNKINATTKESGIKASIVNNRLVVASVETGEKNIQIGGDLAGDLGFSASEATYTKGQNAEFTIDGMKVTRPTNIISDVVENVTITLKAETKEPVTIGMTNDDDKLVVAVKELVDQYNSVMDFIAEKLAVGDPSKKDNKTGALAGDSSLIRLQSSLRMLMTGAPGENGTTSILKSAEIGIDSKDKTSTVKFDETIFREALKKDPEAVKNFFYNKVPQEVESVDKEGNKVITTEKVDIGYTKKLKELMNTYLSDEKGQKSVFTTRTETLSQNLKELDSRIELFTERIDKKRDYYVKTFSRLDQVMMQAESQMAYLQSQMDSFSAK</sequence>
<evidence type="ECO:0000313" key="8">
    <source>
        <dbReference type="EMBL" id="MBP1042005.1"/>
    </source>
</evidence>
<dbReference type="GO" id="GO:0009421">
    <property type="term" value="C:bacterial-type flagellum filament cap"/>
    <property type="evidence" value="ECO:0007669"/>
    <property type="project" value="InterPro"/>
</dbReference>
<comment type="caution">
    <text evidence="8">The sequence shown here is derived from an EMBL/GenBank/DDBJ whole genome shotgun (WGS) entry which is preliminary data.</text>
</comment>
<proteinExistence type="inferred from homology"/>
<dbReference type="Pfam" id="PF07195">
    <property type="entry name" value="FliD_C"/>
    <property type="match status" value="1"/>
</dbReference>
<dbReference type="AlphaFoldDB" id="A0A940P6K8"/>
<keyword evidence="8" id="KW-0969">Cilium</keyword>
<dbReference type="InterPro" id="IPR010809">
    <property type="entry name" value="FliD_C"/>
</dbReference>
<dbReference type="PANTHER" id="PTHR30288">
    <property type="entry name" value="FLAGELLAR CAP/ASSEMBLY PROTEIN FLID"/>
    <property type="match status" value="1"/>
</dbReference>
<dbReference type="RefSeq" id="WP_209528769.1">
    <property type="nucleotide sequence ID" value="NZ_JAEEGA010000008.1"/>
</dbReference>
<dbReference type="GO" id="GO:0009424">
    <property type="term" value="C:bacterial-type flagellum hook"/>
    <property type="evidence" value="ECO:0007669"/>
    <property type="project" value="UniProtKB-UniRule"/>
</dbReference>
<comment type="subcellular location">
    <subcellularLocation>
        <location evidence="5">Secreted</location>
    </subcellularLocation>
    <subcellularLocation>
        <location evidence="5">Bacterial flagellum</location>
    </subcellularLocation>
</comment>
<evidence type="ECO:0000256" key="4">
    <source>
        <dbReference type="ARBA" id="ARBA00023143"/>
    </source>
</evidence>
<accession>A0A940P6K8</accession>
<keyword evidence="8" id="KW-0966">Cell projection</keyword>
<evidence type="ECO:0000256" key="5">
    <source>
        <dbReference type="RuleBase" id="RU362066"/>
    </source>
</evidence>
<dbReference type="GO" id="GO:0007155">
    <property type="term" value="P:cell adhesion"/>
    <property type="evidence" value="ECO:0007669"/>
    <property type="project" value="InterPro"/>
</dbReference>
<evidence type="ECO:0000256" key="1">
    <source>
        <dbReference type="ARBA" id="ARBA00009764"/>
    </source>
</evidence>
<evidence type="ECO:0000259" key="6">
    <source>
        <dbReference type="Pfam" id="PF02465"/>
    </source>
</evidence>
<dbReference type="Pfam" id="PF07196">
    <property type="entry name" value="Flagellin_IN"/>
    <property type="match status" value="1"/>
</dbReference>
<keyword evidence="9" id="KW-1185">Reference proteome</keyword>
<dbReference type="Pfam" id="PF02465">
    <property type="entry name" value="FliD_N"/>
    <property type="match status" value="1"/>
</dbReference>
<feature type="domain" description="Flagellar hook-associated protein 2 N-terminal" evidence="6">
    <location>
        <begin position="21"/>
        <end position="112"/>
    </location>
</feature>
<evidence type="ECO:0000256" key="2">
    <source>
        <dbReference type="ARBA" id="ARBA00011255"/>
    </source>
</evidence>
<evidence type="ECO:0000313" key="9">
    <source>
        <dbReference type="Proteomes" id="UP000674938"/>
    </source>
</evidence>
<dbReference type="InterPro" id="IPR040026">
    <property type="entry name" value="FliD"/>
</dbReference>
<comment type="similarity">
    <text evidence="1 5">Belongs to the FliD family.</text>
</comment>
<dbReference type="GO" id="GO:0005576">
    <property type="term" value="C:extracellular region"/>
    <property type="evidence" value="ECO:0007669"/>
    <property type="project" value="UniProtKB-SubCell"/>
</dbReference>
<keyword evidence="8" id="KW-0282">Flagellum</keyword>
<keyword evidence="5" id="KW-0964">Secreted</keyword>
<comment type="subunit">
    <text evidence="2 5">Homopentamer.</text>
</comment>
<reference evidence="8" key="1">
    <citation type="submission" date="2020-12" db="EMBL/GenBank/DDBJ databases">
        <title>Vagococcus allomyrinae sp. nov. and Enterococcus lavae sp. nov., isolated from the larvae of Allomyrina dichotoma.</title>
        <authorList>
            <person name="Lee S.D."/>
        </authorList>
    </citation>
    <scope>NUCLEOTIDE SEQUENCE</scope>
    <source>
        <strain evidence="8">BWB3-3</strain>
    </source>
</reference>
<dbReference type="PANTHER" id="PTHR30288:SF0">
    <property type="entry name" value="FLAGELLAR HOOK-ASSOCIATED PROTEIN 2"/>
    <property type="match status" value="1"/>
</dbReference>
<protein>
    <recommendedName>
        <fullName evidence="5">Flagellar hook-associated protein 2</fullName>
        <shortName evidence="5">HAP2</shortName>
    </recommendedName>
    <alternativeName>
        <fullName evidence="5">Flagellar cap protein</fullName>
    </alternativeName>
</protein>